<proteinExistence type="inferred from homology"/>
<dbReference type="InterPro" id="IPR047042">
    <property type="entry name" value="BipA_II"/>
</dbReference>
<dbReference type="NCBIfam" id="TIGR01394">
    <property type="entry name" value="TypA_BipA"/>
    <property type="match status" value="1"/>
</dbReference>
<evidence type="ECO:0000313" key="5">
    <source>
        <dbReference type="EMBL" id="GLK81280.1"/>
    </source>
</evidence>
<reference evidence="5" key="2">
    <citation type="submission" date="2023-01" db="EMBL/GenBank/DDBJ databases">
        <authorList>
            <person name="Sun Q."/>
            <person name="Evtushenko L."/>
        </authorList>
    </citation>
    <scope>NUCLEOTIDE SEQUENCE</scope>
    <source>
        <strain evidence="5">VKM B-2748</strain>
    </source>
</reference>
<dbReference type="PRINTS" id="PR00315">
    <property type="entry name" value="ELONGATNFCT"/>
</dbReference>
<feature type="binding site" evidence="3">
    <location>
        <begin position="126"/>
        <end position="129"/>
    </location>
    <ligand>
        <name>GTP</name>
        <dbReference type="ChEBI" id="CHEBI:37565"/>
    </ligand>
</feature>
<keyword evidence="3" id="KW-0378">Hydrolase</keyword>
<keyword evidence="3" id="KW-0963">Cytoplasm</keyword>
<dbReference type="Proteomes" id="UP001143309">
    <property type="component" value="Unassembled WGS sequence"/>
</dbReference>
<organism evidence="5 6">
    <name type="scientific">Methylopila turkensis</name>
    <dbReference type="NCBI Taxonomy" id="1437816"/>
    <lineage>
        <taxon>Bacteria</taxon>
        <taxon>Pseudomonadati</taxon>
        <taxon>Pseudomonadota</taxon>
        <taxon>Alphaproteobacteria</taxon>
        <taxon>Hyphomicrobiales</taxon>
        <taxon>Methylopilaceae</taxon>
        <taxon>Methylopila</taxon>
    </lineage>
</organism>
<comment type="subcellular location">
    <subcellularLocation>
        <location evidence="3">Cytoplasm</location>
    </subcellularLocation>
    <text evidence="3">Binds to ribosomes.</text>
</comment>
<dbReference type="InterPro" id="IPR004161">
    <property type="entry name" value="EFTu-like_2"/>
</dbReference>
<dbReference type="GO" id="GO:0005829">
    <property type="term" value="C:cytosol"/>
    <property type="evidence" value="ECO:0007669"/>
    <property type="project" value="TreeGrafter"/>
</dbReference>
<dbReference type="InterPro" id="IPR047041">
    <property type="entry name" value="BipA_GTP-bd_dom"/>
</dbReference>
<reference evidence="5" key="1">
    <citation type="journal article" date="2014" name="Int. J. Syst. Evol. Microbiol.">
        <title>Complete genome sequence of Corynebacterium casei LMG S-19264T (=DSM 44701T), isolated from a smear-ripened cheese.</title>
        <authorList>
            <consortium name="US DOE Joint Genome Institute (JGI-PGF)"/>
            <person name="Walter F."/>
            <person name="Albersmeier A."/>
            <person name="Kalinowski J."/>
            <person name="Ruckert C."/>
        </authorList>
    </citation>
    <scope>NUCLEOTIDE SEQUENCE</scope>
    <source>
        <strain evidence="5">VKM B-2748</strain>
    </source>
</reference>
<dbReference type="InterPro" id="IPR006298">
    <property type="entry name" value="BipA"/>
</dbReference>
<comment type="similarity">
    <text evidence="3">Belongs to the TRAFAC class translation factor GTPase superfamily. Classic translation factor GTPase family. BipA subfamily.</text>
</comment>
<dbReference type="FunFam" id="3.30.70.870:FF:000003">
    <property type="entry name" value="GTP-binding protein TypA"/>
    <property type="match status" value="1"/>
</dbReference>
<keyword evidence="3" id="KW-0694">RNA-binding</keyword>
<evidence type="ECO:0000256" key="1">
    <source>
        <dbReference type="ARBA" id="ARBA00022741"/>
    </source>
</evidence>
<dbReference type="SUPFAM" id="SSF54980">
    <property type="entry name" value="EF-G C-terminal domain-like"/>
    <property type="match status" value="2"/>
</dbReference>
<dbReference type="FunFam" id="3.30.70.240:FF:000002">
    <property type="entry name" value="GTP-binding protein TypA"/>
    <property type="match status" value="1"/>
</dbReference>
<evidence type="ECO:0000313" key="6">
    <source>
        <dbReference type="Proteomes" id="UP001143309"/>
    </source>
</evidence>
<gene>
    <name evidence="3" type="primary">bipA</name>
    <name evidence="5" type="ORF">GCM10008174_30210</name>
</gene>
<dbReference type="SUPFAM" id="SSF50447">
    <property type="entry name" value="Translation proteins"/>
    <property type="match status" value="1"/>
</dbReference>
<dbReference type="CDD" id="cd03710">
    <property type="entry name" value="BipA_TypA_C"/>
    <property type="match status" value="1"/>
</dbReference>
<dbReference type="GO" id="GO:0000027">
    <property type="term" value="P:ribosomal large subunit assembly"/>
    <property type="evidence" value="ECO:0007669"/>
    <property type="project" value="UniProtKB-UniRule"/>
</dbReference>
<dbReference type="InterPro" id="IPR035647">
    <property type="entry name" value="EFG_III/V"/>
</dbReference>
<dbReference type="GO" id="GO:0005525">
    <property type="term" value="F:GTP binding"/>
    <property type="evidence" value="ECO:0007669"/>
    <property type="project" value="UniProtKB-UniRule"/>
</dbReference>
<keyword evidence="3" id="KW-0690">Ribosome biogenesis</keyword>
<dbReference type="SUPFAM" id="SSF52540">
    <property type="entry name" value="P-loop containing nucleoside triphosphate hydrolases"/>
    <property type="match status" value="1"/>
</dbReference>
<dbReference type="Gene3D" id="3.40.50.300">
    <property type="entry name" value="P-loop containing nucleotide triphosphate hydrolases"/>
    <property type="match status" value="1"/>
</dbReference>
<sequence>MKLRNIAIIAHVDHGKTTLVDKLLQQSGSFRENQRVAERVMDSNDLEKERGITILAKATSVVWKDTRINIVDTPGHADFGGEVERILSMVDGVIVLVDAAEGPMPQTKFVVSKALKIGLKPIVAVNKVDRPDARSSEVINEVFDLFAALDATDEQLDFPILYGSGRDGWLNHSPEGPKEDGLAPLFDLILEHVPEAKTEDGPFRMLGTLLEANQFLGRIITGRIASGTVKPNQTVKVLARDGSLVETGRVSKILAFRGIERTAIDVGEAGDIVSIAGLVKATVADTFCDPAVTEPIQAQPIDPPTVSMSFIVNDSPLAGTEGDKVTSRVIRDRLLKEAEGNVALKVEESAEKDSFVVSGRGELQLAILIETMRREGFELGVSRPRVVLQKNEAGETVEPIEEVVIDVDEEHSGVVVQKMSERKADMLEMRPSGGNRLRLVFHAPTRGLIGYQGELLTDTKGTAIMNRLFHSYGPYKGEISGRVNGVLIANEPGEAVAYALWNLEDRGPMIIEPGWKVYQGMLIGIHSRDNDLEVNVLKGKKLTNIRTQSKDEAVRLTPPIRMTLERSLAWIQDDELVEVTPKSIRLRKRLLDPNERKRESRKAEAEVA</sequence>
<evidence type="ECO:0000259" key="4">
    <source>
        <dbReference type="PROSITE" id="PS51722"/>
    </source>
</evidence>
<dbReference type="Pfam" id="PF03144">
    <property type="entry name" value="GTP_EFTU_D2"/>
    <property type="match status" value="1"/>
</dbReference>
<dbReference type="GO" id="GO:0019843">
    <property type="term" value="F:rRNA binding"/>
    <property type="evidence" value="ECO:0007669"/>
    <property type="project" value="UniProtKB-KW"/>
</dbReference>
<dbReference type="Pfam" id="PF21018">
    <property type="entry name" value="BipA_C"/>
    <property type="match status" value="1"/>
</dbReference>
<accession>A0A9W6N8A3</accession>
<dbReference type="Pfam" id="PF00679">
    <property type="entry name" value="EFG_C"/>
    <property type="match status" value="1"/>
</dbReference>
<dbReference type="PANTHER" id="PTHR42908:SF8">
    <property type="entry name" value="TR-TYPE G DOMAIN-CONTAINING PROTEIN"/>
    <property type="match status" value="1"/>
</dbReference>
<dbReference type="GO" id="GO:0097216">
    <property type="term" value="F:guanosine tetraphosphate binding"/>
    <property type="evidence" value="ECO:0007669"/>
    <property type="project" value="UniProtKB-ARBA"/>
</dbReference>
<feature type="domain" description="Tr-type G" evidence="4">
    <location>
        <begin position="1"/>
        <end position="197"/>
    </location>
</feature>
<dbReference type="InterPro" id="IPR000640">
    <property type="entry name" value="EFG_V-like"/>
</dbReference>
<dbReference type="InterPro" id="IPR031157">
    <property type="entry name" value="G_TR_CS"/>
</dbReference>
<dbReference type="InterPro" id="IPR047043">
    <property type="entry name" value="BipA_III"/>
</dbReference>
<keyword evidence="6" id="KW-1185">Reference proteome</keyword>
<dbReference type="GO" id="GO:0043022">
    <property type="term" value="F:ribosome binding"/>
    <property type="evidence" value="ECO:0007669"/>
    <property type="project" value="UniProtKB-UniRule"/>
</dbReference>
<dbReference type="GO" id="GO:0000049">
    <property type="term" value="F:tRNA binding"/>
    <property type="evidence" value="ECO:0007669"/>
    <property type="project" value="UniProtKB-KW"/>
</dbReference>
<name>A0A9W6N8A3_9HYPH</name>
<dbReference type="InterPro" id="IPR035651">
    <property type="entry name" value="BipA_V"/>
</dbReference>
<keyword evidence="1 3" id="KW-0547">Nucleotide-binding</keyword>
<comment type="catalytic activity">
    <reaction evidence="3">
        <text>GTP + H2O = GDP + phosphate + H(+)</text>
        <dbReference type="Rhea" id="RHEA:19669"/>
        <dbReference type="ChEBI" id="CHEBI:15377"/>
        <dbReference type="ChEBI" id="CHEBI:15378"/>
        <dbReference type="ChEBI" id="CHEBI:37565"/>
        <dbReference type="ChEBI" id="CHEBI:43474"/>
        <dbReference type="ChEBI" id="CHEBI:58189"/>
    </reaction>
</comment>
<dbReference type="InterPro" id="IPR048876">
    <property type="entry name" value="BipA_C"/>
</dbReference>
<dbReference type="RefSeq" id="WP_271201742.1">
    <property type="nucleotide sequence ID" value="NZ_BSFL01000003.1"/>
</dbReference>
<dbReference type="AlphaFoldDB" id="A0A9W6N8A3"/>
<dbReference type="PROSITE" id="PS00301">
    <property type="entry name" value="G_TR_1"/>
    <property type="match status" value="1"/>
</dbReference>
<dbReference type="EMBL" id="BSFL01000003">
    <property type="protein sequence ID" value="GLK81280.1"/>
    <property type="molecule type" value="Genomic_DNA"/>
</dbReference>
<comment type="caution">
    <text evidence="5">The sequence shown here is derived from an EMBL/GenBank/DDBJ whole genome shotgun (WGS) entry which is preliminary data.</text>
</comment>
<dbReference type="CDD" id="cd03691">
    <property type="entry name" value="BipA_TypA_II"/>
    <property type="match status" value="1"/>
</dbReference>
<dbReference type="PANTHER" id="PTHR42908">
    <property type="entry name" value="TRANSLATION ELONGATION FACTOR-RELATED"/>
    <property type="match status" value="1"/>
</dbReference>
<feature type="binding site" evidence="3">
    <location>
        <begin position="13"/>
        <end position="18"/>
    </location>
    <ligand>
        <name>GTP</name>
        <dbReference type="ChEBI" id="CHEBI:37565"/>
    </ligand>
</feature>
<dbReference type="CDD" id="cd01891">
    <property type="entry name" value="TypA_BipA"/>
    <property type="match status" value="1"/>
</dbReference>
<dbReference type="EC" id="3.6.5.-" evidence="3"/>
<keyword evidence="3" id="KW-0699">rRNA-binding</keyword>
<dbReference type="Gene3D" id="3.30.70.870">
    <property type="entry name" value="Elongation Factor G (Translational Gtpase), domain 3"/>
    <property type="match status" value="1"/>
</dbReference>
<dbReference type="FunFam" id="3.40.50.300:FF:000055">
    <property type="entry name" value="GTP-binding protein TypA"/>
    <property type="match status" value="1"/>
</dbReference>
<dbReference type="InterPro" id="IPR009000">
    <property type="entry name" value="Transl_B-barrel_sf"/>
</dbReference>
<dbReference type="PROSITE" id="PS51722">
    <property type="entry name" value="G_TR_2"/>
    <property type="match status" value="1"/>
</dbReference>
<keyword evidence="3" id="KW-0820">tRNA-binding</keyword>
<protein>
    <recommendedName>
        <fullName evidence="3">Large ribosomal subunit assembly factor BipA</fullName>
        <ecNumber evidence="3">3.6.5.-</ecNumber>
    </recommendedName>
    <alternativeName>
        <fullName evidence="3">GTP-binding protein BipA</fullName>
    </alternativeName>
</protein>
<comment type="subunit">
    <text evidence="3">Monomer.</text>
</comment>
<evidence type="ECO:0000256" key="2">
    <source>
        <dbReference type="ARBA" id="ARBA00023134"/>
    </source>
</evidence>
<dbReference type="InterPro" id="IPR005225">
    <property type="entry name" value="Small_GTP-bd"/>
</dbReference>
<dbReference type="InterPro" id="IPR042116">
    <property type="entry name" value="TypA/BipA_C"/>
</dbReference>
<dbReference type="CDD" id="cd16263">
    <property type="entry name" value="BipA_III"/>
    <property type="match status" value="1"/>
</dbReference>
<dbReference type="GO" id="GO:1990904">
    <property type="term" value="C:ribonucleoprotein complex"/>
    <property type="evidence" value="ECO:0007669"/>
    <property type="project" value="TreeGrafter"/>
</dbReference>
<dbReference type="Gene3D" id="2.40.50.250">
    <property type="entry name" value="bipa protein"/>
    <property type="match status" value="1"/>
</dbReference>
<dbReference type="NCBIfam" id="TIGR00231">
    <property type="entry name" value="small_GTP"/>
    <property type="match status" value="1"/>
</dbReference>
<dbReference type="HAMAP" id="MF_00849">
    <property type="entry name" value="BipA"/>
    <property type="match status" value="1"/>
</dbReference>
<evidence type="ECO:0000256" key="3">
    <source>
        <dbReference type="HAMAP-Rule" id="MF_00849"/>
    </source>
</evidence>
<dbReference type="GO" id="GO:0003924">
    <property type="term" value="F:GTPase activity"/>
    <property type="evidence" value="ECO:0007669"/>
    <property type="project" value="UniProtKB-UniRule"/>
</dbReference>
<keyword evidence="2 3" id="KW-0342">GTP-binding</keyword>
<comment type="function">
    <text evidence="3">A 50S ribosomal subunit assembly protein with GTPase activity, required for 50S subunit assembly at low temperatures, may also play a role in translation. Binds GTP and analogs. Binds the 70S ribosome between the 30S and 50S subunits, in a similar position as ribosome-bound EF-G; it contacts a number of ribosomal proteins, both rRNAs and the A-site tRNA.</text>
</comment>
<dbReference type="FunFam" id="2.40.50.250:FF:000001">
    <property type="entry name" value="GTP-binding protein TypA"/>
    <property type="match status" value="1"/>
</dbReference>
<dbReference type="Gene3D" id="3.30.70.240">
    <property type="match status" value="1"/>
</dbReference>
<dbReference type="Pfam" id="PF00009">
    <property type="entry name" value="GTP_EFTU"/>
    <property type="match status" value="1"/>
</dbReference>
<dbReference type="InterPro" id="IPR000795">
    <property type="entry name" value="T_Tr_GTP-bd_dom"/>
</dbReference>
<dbReference type="InterPro" id="IPR027417">
    <property type="entry name" value="P-loop_NTPase"/>
</dbReference>
<dbReference type="Gene3D" id="2.40.30.10">
    <property type="entry name" value="Translation factors"/>
    <property type="match status" value="1"/>
</dbReference>